<dbReference type="AlphaFoldDB" id="X1M022"/>
<reference evidence="2" key="1">
    <citation type="journal article" date="2014" name="Front. Microbiol.">
        <title>High frequency of phylogenetically diverse reductive dehalogenase-homologous genes in deep subseafloor sedimentary metagenomes.</title>
        <authorList>
            <person name="Kawai M."/>
            <person name="Futagami T."/>
            <person name="Toyoda A."/>
            <person name="Takaki Y."/>
            <person name="Nishi S."/>
            <person name="Hori S."/>
            <person name="Arai W."/>
            <person name="Tsubouchi T."/>
            <person name="Morono Y."/>
            <person name="Uchiyama I."/>
            <person name="Ito T."/>
            <person name="Fujiyama A."/>
            <person name="Inagaki F."/>
            <person name="Takami H."/>
        </authorList>
    </citation>
    <scope>NUCLEOTIDE SEQUENCE</scope>
    <source>
        <strain evidence="2">Expedition CK06-06</strain>
    </source>
</reference>
<protein>
    <submittedName>
        <fullName evidence="2">Uncharacterized protein</fullName>
    </submittedName>
</protein>
<evidence type="ECO:0000313" key="2">
    <source>
        <dbReference type="EMBL" id="GAI07985.1"/>
    </source>
</evidence>
<feature type="compositionally biased region" description="Acidic residues" evidence="1">
    <location>
        <begin position="1"/>
        <end position="15"/>
    </location>
</feature>
<accession>X1M022</accession>
<evidence type="ECO:0000256" key="1">
    <source>
        <dbReference type="SAM" id="MobiDB-lite"/>
    </source>
</evidence>
<gene>
    <name evidence="2" type="ORF">S06H3_23504</name>
</gene>
<sequence length="35" mass="3824">MSSYQDEFDEAEAAGDVEPLNISDRPVEGGRPADR</sequence>
<organism evidence="2">
    <name type="scientific">marine sediment metagenome</name>
    <dbReference type="NCBI Taxonomy" id="412755"/>
    <lineage>
        <taxon>unclassified sequences</taxon>
        <taxon>metagenomes</taxon>
        <taxon>ecological metagenomes</taxon>
    </lineage>
</organism>
<feature type="non-terminal residue" evidence="2">
    <location>
        <position position="35"/>
    </location>
</feature>
<dbReference type="EMBL" id="BARV01012790">
    <property type="protein sequence ID" value="GAI07985.1"/>
    <property type="molecule type" value="Genomic_DNA"/>
</dbReference>
<feature type="region of interest" description="Disordered" evidence="1">
    <location>
        <begin position="1"/>
        <end position="35"/>
    </location>
</feature>
<comment type="caution">
    <text evidence="2">The sequence shown here is derived from an EMBL/GenBank/DDBJ whole genome shotgun (WGS) entry which is preliminary data.</text>
</comment>
<name>X1M022_9ZZZZ</name>
<feature type="compositionally biased region" description="Basic and acidic residues" evidence="1">
    <location>
        <begin position="25"/>
        <end position="35"/>
    </location>
</feature>
<proteinExistence type="predicted"/>